<evidence type="ECO:0000313" key="2">
    <source>
        <dbReference type="Proteomes" id="UP000234275"/>
    </source>
</evidence>
<evidence type="ECO:0000313" key="1">
    <source>
        <dbReference type="EMBL" id="PLB49964.1"/>
    </source>
</evidence>
<keyword evidence="2" id="KW-1185">Reference proteome</keyword>
<dbReference type="VEuPathDB" id="FungiDB:P170DRAFT_473538"/>
<organism evidence="1 2">
    <name type="scientific">Aspergillus steynii IBT 23096</name>
    <dbReference type="NCBI Taxonomy" id="1392250"/>
    <lineage>
        <taxon>Eukaryota</taxon>
        <taxon>Fungi</taxon>
        <taxon>Dikarya</taxon>
        <taxon>Ascomycota</taxon>
        <taxon>Pezizomycotina</taxon>
        <taxon>Eurotiomycetes</taxon>
        <taxon>Eurotiomycetidae</taxon>
        <taxon>Eurotiales</taxon>
        <taxon>Aspergillaceae</taxon>
        <taxon>Aspergillus</taxon>
        <taxon>Aspergillus subgen. Circumdati</taxon>
    </lineage>
</organism>
<comment type="caution">
    <text evidence="1">The sequence shown here is derived from an EMBL/GenBank/DDBJ whole genome shotgun (WGS) entry which is preliminary data.</text>
</comment>
<protein>
    <submittedName>
        <fullName evidence="1">Uncharacterized protein</fullName>
    </submittedName>
</protein>
<dbReference type="EMBL" id="MSFO01000003">
    <property type="protein sequence ID" value="PLB49964.1"/>
    <property type="molecule type" value="Genomic_DNA"/>
</dbReference>
<reference evidence="1 2" key="1">
    <citation type="submission" date="2016-12" db="EMBL/GenBank/DDBJ databases">
        <title>The genomes of Aspergillus section Nigri reveals drivers in fungal speciation.</title>
        <authorList>
            <consortium name="DOE Joint Genome Institute"/>
            <person name="Vesth T.C."/>
            <person name="Nybo J."/>
            <person name="Theobald S."/>
            <person name="Brandl J."/>
            <person name="Frisvad J.C."/>
            <person name="Nielsen K.F."/>
            <person name="Lyhne E.K."/>
            <person name="Kogle M.E."/>
            <person name="Kuo A."/>
            <person name="Riley R."/>
            <person name="Clum A."/>
            <person name="Nolan M."/>
            <person name="Lipzen A."/>
            <person name="Salamov A."/>
            <person name="Henrissat B."/>
            <person name="Wiebenga A."/>
            <person name="De Vries R.P."/>
            <person name="Grigoriev I.V."/>
            <person name="Mortensen U.H."/>
            <person name="Andersen M.R."/>
            <person name="Baker S.E."/>
        </authorList>
    </citation>
    <scope>NUCLEOTIDE SEQUENCE [LARGE SCALE GENOMIC DNA]</scope>
    <source>
        <strain evidence="1 2">IBT 23096</strain>
    </source>
</reference>
<dbReference type="AlphaFoldDB" id="A0A2I2GAQ3"/>
<gene>
    <name evidence="1" type="ORF">P170DRAFT_473538</name>
</gene>
<proteinExistence type="predicted"/>
<dbReference type="Proteomes" id="UP000234275">
    <property type="component" value="Unassembled WGS sequence"/>
</dbReference>
<name>A0A2I2GAQ3_9EURO</name>
<dbReference type="RefSeq" id="XP_024705266.1">
    <property type="nucleotide sequence ID" value="XM_024853055.1"/>
</dbReference>
<sequence length="74" mass="7996">MRDLSVTGPELRRSRKHGIYSAGFILKLIAAVAGRKNETVGSQNDMLPSAEAVPQMVITAANQVHVQVQIPQPC</sequence>
<dbReference type="GeneID" id="36560753"/>
<accession>A0A2I2GAQ3</accession>